<organism evidence="3 4">
    <name type="scientific">Cryptolaemus montrouzieri</name>
    <dbReference type="NCBI Taxonomy" id="559131"/>
    <lineage>
        <taxon>Eukaryota</taxon>
        <taxon>Metazoa</taxon>
        <taxon>Ecdysozoa</taxon>
        <taxon>Arthropoda</taxon>
        <taxon>Hexapoda</taxon>
        <taxon>Insecta</taxon>
        <taxon>Pterygota</taxon>
        <taxon>Neoptera</taxon>
        <taxon>Endopterygota</taxon>
        <taxon>Coleoptera</taxon>
        <taxon>Polyphaga</taxon>
        <taxon>Cucujiformia</taxon>
        <taxon>Coccinelloidea</taxon>
        <taxon>Coccinellidae</taxon>
        <taxon>Scymninae</taxon>
        <taxon>Scymnini</taxon>
        <taxon>Cryptolaemus</taxon>
    </lineage>
</organism>
<dbReference type="AlphaFoldDB" id="A0ABD2MLN6"/>
<dbReference type="EMBL" id="JABFTP020000001">
    <property type="protein sequence ID" value="KAL3267154.1"/>
    <property type="molecule type" value="Genomic_DNA"/>
</dbReference>
<dbReference type="SUPFAM" id="SSF51735">
    <property type="entry name" value="NAD(P)-binding Rossmann-fold domains"/>
    <property type="match status" value="1"/>
</dbReference>
<dbReference type="Pfam" id="PF03446">
    <property type="entry name" value="NAD_binding_2"/>
    <property type="match status" value="1"/>
</dbReference>
<keyword evidence="4" id="KW-1185">Reference proteome</keyword>
<name>A0ABD2MLN6_9CUCU</name>
<dbReference type="Gene3D" id="3.40.50.720">
    <property type="entry name" value="NAD(P)-binding Rossmann-like Domain"/>
    <property type="match status" value="1"/>
</dbReference>
<feature type="region of interest" description="Disordered" evidence="1">
    <location>
        <begin position="1"/>
        <end position="32"/>
    </location>
</feature>
<dbReference type="InterPro" id="IPR036291">
    <property type="entry name" value="NAD(P)-bd_dom_sf"/>
</dbReference>
<dbReference type="InterPro" id="IPR051265">
    <property type="entry name" value="HIBADH-related_NP60_sf"/>
</dbReference>
<dbReference type="PANTHER" id="PTHR43580:SF2">
    <property type="entry name" value="CYTOKINE-LIKE NUCLEAR FACTOR N-PAC"/>
    <property type="match status" value="1"/>
</dbReference>
<dbReference type="PANTHER" id="PTHR43580">
    <property type="entry name" value="OXIDOREDUCTASE GLYR1-RELATED"/>
    <property type="match status" value="1"/>
</dbReference>
<evidence type="ECO:0000313" key="4">
    <source>
        <dbReference type="Proteomes" id="UP001516400"/>
    </source>
</evidence>
<evidence type="ECO:0000313" key="3">
    <source>
        <dbReference type="EMBL" id="KAL3267154.1"/>
    </source>
</evidence>
<sequence length="103" mass="11570">MIGEELVEMSPAGDLRDSPTPDTNNLGNSVKDITQSPSTLAFGFMGLGVMGSGIVKNLINSGHRVNLWNRTMEKHKVRTWQDSVNELIFDNNWETWVMTQQYA</sequence>
<feature type="domain" description="6-phosphogluconate dehydrogenase NADP-binding" evidence="2">
    <location>
        <begin position="42"/>
        <end position="76"/>
    </location>
</feature>
<accession>A0ABD2MLN6</accession>
<proteinExistence type="predicted"/>
<reference evidence="3 4" key="1">
    <citation type="journal article" date="2021" name="BMC Biol.">
        <title>Horizontally acquired antibacterial genes associated with adaptive radiation of ladybird beetles.</title>
        <authorList>
            <person name="Li H.S."/>
            <person name="Tang X.F."/>
            <person name="Huang Y.H."/>
            <person name="Xu Z.Y."/>
            <person name="Chen M.L."/>
            <person name="Du X.Y."/>
            <person name="Qiu B.Y."/>
            <person name="Chen P.T."/>
            <person name="Zhang W."/>
            <person name="Slipinski A."/>
            <person name="Escalona H.E."/>
            <person name="Waterhouse R.M."/>
            <person name="Zwick A."/>
            <person name="Pang H."/>
        </authorList>
    </citation>
    <scope>NUCLEOTIDE SEQUENCE [LARGE SCALE GENOMIC DNA]</scope>
    <source>
        <strain evidence="3">SYSU2018</strain>
    </source>
</reference>
<dbReference type="InterPro" id="IPR006115">
    <property type="entry name" value="6PGDH_NADP-bd"/>
</dbReference>
<comment type="caution">
    <text evidence="3">The sequence shown here is derived from an EMBL/GenBank/DDBJ whole genome shotgun (WGS) entry which is preliminary data.</text>
</comment>
<dbReference type="Proteomes" id="UP001516400">
    <property type="component" value="Unassembled WGS sequence"/>
</dbReference>
<protein>
    <recommendedName>
        <fullName evidence="2">6-phosphogluconate dehydrogenase NADP-binding domain-containing protein</fullName>
    </recommendedName>
</protein>
<evidence type="ECO:0000259" key="2">
    <source>
        <dbReference type="Pfam" id="PF03446"/>
    </source>
</evidence>
<gene>
    <name evidence="3" type="ORF">HHI36_011293</name>
</gene>
<feature type="compositionally biased region" description="Polar residues" evidence="1">
    <location>
        <begin position="20"/>
        <end position="32"/>
    </location>
</feature>
<evidence type="ECO:0000256" key="1">
    <source>
        <dbReference type="SAM" id="MobiDB-lite"/>
    </source>
</evidence>